<evidence type="ECO:0000313" key="1">
    <source>
        <dbReference type="EMBL" id="CAA7407474.1"/>
    </source>
</evidence>
<accession>A0A7I8LDU8</accession>
<gene>
    <name evidence="1" type="ORF">SI8410_14018152</name>
</gene>
<dbReference type="Proteomes" id="UP000663760">
    <property type="component" value="Chromosome 14"/>
</dbReference>
<keyword evidence="2" id="KW-1185">Reference proteome</keyword>
<proteinExistence type="predicted"/>
<organism evidence="1 2">
    <name type="scientific">Spirodela intermedia</name>
    <name type="common">Intermediate duckweed</name>
    <dbReference type="NCBI Taxonomy" id="51605"/>
    <lineage>
        <taxon>Eukaryota</taxon>
        <taxon>Viridiplantae</taxon>
        <taxon>Streptophyta</taxon>
        <taxon>Embryophyta</taxon>
        <taxon>Tracheophyta</taxon>
        <taxon>Spermatophyta</taxon>
        <taxon>Magnoliopsida</taxon>
        <taxon>Liliopsida</taxon>
        <taxon>Araceae</taxon>
        <taxon>Lemnoideae</taxon>
        <taxon>Spirodela</taxon>
    </lineage>
</organism>
<dbReference type="EMBL" id="LR746277">
    <property type="protein sequence ID" value="CAA7407474.1"/>
    <property type="molecule type" value="Genomic_DNA"/>
</dbReference>
<evidence type="ECO:0000313" key="2">
    <source>
        <dbReference type="Proteomes" id="UP000663760"/>
    </source>
</evidence>
<dbReference type="AlphaFoldDB" id="A0A7I8LDU8"/>
<reference evidence="1" key="1">
    <citation type="submission" date="2020-02" db="EMBL/GenBank/DDBJ databases">
        <authorList>
            <person name="Scholz U."/>
            <person name="Mascher M."/>
            <person name="Fiebig A."/>
        </authorList>
    </citation>
    <scope>NUCLEOTIDE SEQUENCE</scope>
</reference>
<protein>
    <submittedName>
        <fullName evidence="1">Uncharacterized protein</fullName>
    </submittedName>
</protein>
<sequence length="81" mass="9399">MRSRPPILRHLKIRLREGLEYPEENKKKIKAWSIAFSCLKSSWRRDYLGYIKNVMDQASLGLGLAHNEIYPTLGSQPIEGE</sequence>
<name>A0A7I8LDU8_SPIIN</name>